<accession>A0A840A4G6</accession>
<protein>
    <recommendedName>
        <fullName evidence="5">DUF4412 domain-containing protein</fullName>
    </recommendedName>
</protein>
<dbReference type="Proteomes" id="UP000553193">
    <property type="component" value="Unassembled WGS sequence"/>
</dbReference>
<feature type="region of interest" description="Disordered" evidence="1">
    <location>
        <begin position="184"/>
        <end position="206"/>
    </location>
</feature>
<feature type="signal peptide" evidence="2">
    <location>
        <begin position="1"/>
        <end position="21"/>
    </location>
</feature>
<feature type="chain" id="PRO_5032996234" description="DUF4412 domain-containing protein" evidence="2">
    <location>
        <begin position="22"/>
        <end position="206"/>
    </location>
</feature>
<reference evidence="3 4" key="1">
    <citation type="submission" date="2020-08" db="EMBL/GenBank/DDBJ databases">
        <title>Genomic Encyclopedia of Type Strains, Phase IV (KMG-IV): sequencing the most valuable type-strain genomes for metagenomic binning, comparative biology and taxonomic classification.</title>
        <authorList>
            <person name="Goeker M."/>
        </authorList>
    </citation>
    <scope>NUCLEOTIDE SEQUENCE [LARGE SCALE GENOMIC DNA]</scope>
    <source>
        <strain evidence="3 4">DSM 19979</strain>
    </source>
</reference>
<keyword evidence="4" id="KW-1185">Reference proteome</keyword>
<evidence type="ECO:0000256" key="2">
    <source>
        <dbReference type="SAM" id="SignalP"/>
    </source>
</evidence>
<evidence type="ECO:0008006" key="5">
    <source>
        <dbReference type="Google" id="ProtNLM"/>
    </source>
</evidence>
<name>A0A840A4G6_9PROT</name>
<organism evidence="3 4">
    <name type="scientific">Roseococcus suduntuyensis</name>
    <dbReference type="NCBI Taxonomy" id="455361"/>
    <lineage>
        <taxon>Bacteria</taxon>
        <taxon>Pseudomonadati</taxon>
        <taxon>Pseudomonadota</taxon>
        <taxon>Alphaproteobacteria</taxon>
        <taxon>Acetobacterales</taxon>
        <taxon>Roseomonadaceae</taxon>
        <taxon>Roseococcus</taxon>
    </lineage>
</organism>
<proteinExistence type="predicted"/>
<feature type="compositionally biased region" description="Pro residues" evidence="1">
    <location>
        <begin position="197"/>
        <end position="206"/>
    </location>
</feature>
<gene>
    <name evidence="3" type="ORF">GGQ83_000284</name>
</gene>
<sequence>MTRLMPQAALAALLLASPALAQDRPQAVPTRDVTVTYQAPQGAGEVRMSWLAARGLMRMDMPGNQGWMVVGPEAGGGFVVMQAQRMIMDLPPSQEAEARRFAPGPNARFTREGTDRVANTPCTIWRVVEGNDSARVCLTADGVTLRAEAVNQPNSQIVATAIAYGTQDPARFQRPQGYQSFQLPPGMAERMPRGTALPPPGMPPRQ</sequence>
<dbReference type="AlphaFoldDB" id="A0A840A4G6"/>
<evidence type="ECO:0000313" key="4">
    <source>
        <dbReference type="Proteomes" id="UP000553193"/>
    </source>
</evidence>
<comment type="caution">
    <text evidence="3">The sequence shown here is derived from an EMBL/GenBank/DDBJ whole genome shotgun (WGS) entry which is preliminary data.</text>
</comment>
<evidence type="ECO:0000313" key="3">
    <source>
        <dbReference type="EMBL" id="MBB3896858.1"/>
    </source>
</evidence>
<dbReference type="RefSeq" id="WP_207017860.1">
    <property type="nucleotide sequence ID" value="NZ_JAFFQX010000011.1"/>
</dbReference>
<evidence type="ECO:0000256" key="1">
    <source>
        <dbReference type="SAM" id="MobiDB-lite"/>
    </source>
</evidence>
<dbReference type="EMBL" id="JACIDJ010000001">
    <property type="protein sequence ID" value="MBB3896858.1"/>
    <property type="molecule type" value="Genomic_DNA"/>
</dbReference>
<keyword evidence="2" id="KW-0732">Signal</keyword>